<comment type="catalytic activity">
    <reaction evidence="9 10">
        <text>oxaloacetate + phosphate = phosphoenolpyruvate + hydrogencarbonate</text>
        <dbReference type="Rhea" id="RHEA:28370"/>
        <dbReference type="ChEBI" id="CHEBI:16452"/>
        <dbReference type="ChEBI" id="CHEBI:17544"/>
        <dbReference type="ChEBI" id="CHEBI:43474"/>
        <dbReference type="ChEBI" id="CHEBI:58702"/>
        <dbReference type="EC" id="4.1.1.31"/>
    </reaction>
</comment>
<dbReference type="Proteomes" id="UP000265955">
    <property type="component" value="Unassembled WGS sequence"/>
</dbReference>
<comment type="subunit">
    <text evidence="10">Homotetramer.</text>
</comment>
<comment type="cofactor">
    <cofactor evidence="1 10">
        <name>Mg(2+)</name>
        <dbReference type="ChEBI" id="CHEBI:18420"/>
    </cofactor>
</comment>
<sequence>MKNDDIAITHVRSEAQLLAELFNDIIRENVSDKLYVAISSLHALSGGSTSSEDDHLIADEVATLEQLTDEERAPVLRALSYLLLLANITEDRASLKLERRSDDATSEAALDSLSHVLKSISDDGSNDATLHRALDNALISPVFTAHPTEVRRRSVLNKQEEIVALLDRRQYELAVGTTPTDCERALCRALLGLWQTRILRTNKLSVVDEIQNGVAYFEKHLLDAVPAFYERLEDALAVGDESWVDKLPSFLKFGSWIGGDRDGNPFVTAEVLESAFVIHSGCALDYYVAQLSKLIAEMSLADWLVGHTDALLDLANRSGDRSPHHNDETYRRALIGIKLRLEQTRASLLKPSTVQAKPAAIAYPTAQALSSDLDIIHQSLLHCGSSLLTEGRLRNLRRAVSVFGFHLAPIDLRQNSDVHERVVAELLERAAPETDYLSLDESQRVQFLSRELMYQRPLLSRYADYSQKTQDELAIFHTACQSQLRFGKDAVQNYIISKASEASDVLEVALLLKETGLLNPVTGELALNIVPLFETILDLQRASTVIDNLLSNNEYRQLLDRRGQGIEIMLGYSDSNKDGGFLTSNWELYQAEVALIEVCDAHQIPLRFFHGRGGSIGRGGGPSFRAISTQPSGAVRGSIRLTEQGEVIEAKYGSQQATLRTLESLVAGTLKASLTTSAGSAVDNRYILTMQALSKSAMAAYRSLVYETPGFDRYFWESTVVSEIANLNVGSRPASRKSSRNIEDLRAIPWVLSWSQCRAMLPGWYGLGSAVRALLDETPGVGESTLQEMFGKWEFFAGLISNVEAALAQTDLSIVYKYACLLEDQLTRDRIFASVAEEYHRTVHAVQVIKGVEKDQHATRVTPRSVYLGMLNQLQVDTLKRFRNDSTDDRLRRNLLLSINGVAAGLRNSG</sequence>
<evidence type="ECO:0000256" key="9">
    <source>
        <dbReference type="ARBA" id="ARBA00048995"/>
    </source>
</evidence>
<comment type="similarity">
    <text evidence="3 10">Belongs to the PEPCase type 1 family.</text>
</comment>
<evidence type="ECO:0000256" key="11">
    <source>
        <dbReference type="PROSITE-ProRule" id="PRU10111"/>
    </source>
</evidence>
<dbReference type="PRINTS" id="PR00150">
    <property type="entry name" value="PEPCARBXLASE"/>
</dbReference>
<comment type="caution">
    <text evidence="13">The sequence shown here is derived from an EMBL/GenBank/DDBJ whole genome shotgun (WGS) entry which is preliminary data.</text>
</comment>
<evidence type="ECO:0000256" key="10">
    <source>
        <dbReference type="HAMAP-Rule" id="MF_00595"/>
    </source>
</evidence>
<dbReference type="OrthoDB" id="9768133at2"/>
<dbReference type="InterPro" id="IPR022805">
    <property type="entry name" value="PEP_COase_bac/pln-type"/>
</dbReference>
<keyword evidence="8 10" id="KW-0120">Carbon dioxide fixation</keyword>
<evidence type="ECO:0000256" key="8">
    <source>
        <dbReference type="ARBA" id="ARBA00023300"/>
    </source>
</evidence>
<dbReference type="EMBL" id="QYUO01000003">
    <property type="protein sequence ID" value="RJF92514.1"/>
    <property type="molecule type" value="Genomic_DNA"/>
</dbReference>
<dbReference type="GO" id="GO:0006107">
    <property type="term" value="P:oxaloacetate metabolic process"/>
    <property type="evidence" value="ECO:0007669"/>
    <property type="project" value="UniProtKB-UniRule"/>
</dbReference>
<feature type="active site" evidence="10 12">
    <location>
        <position position="577"/>
    </location>
</feature>
<feature type="active site" evidence="10 11">
    <location>
        <position position="146"/>
    </location>
</feature>
<dbReference type="GO" id="GO:0006099">
    <property type="term" value="P:tricarboxylic acid cycle"/>
    <property type="evidence" value="ECO:0007669"/>
    <property type="project" value="InterPro"/>
</dbReference>
<keyword evidence="13" id="KW-0670">Pyruvate</keyword>
<dbReference type="SUPFAM" id="SSF51621">
    <property type="entry name" value="Phosphoenolpyruvate/pyruvate domain"/>
    <property type="match status" value="1"/>
</dbReference>
<evidence type="ECO:0000256" key="4">
    <source>
        <dbReference type="ARBA" id="ARBA00012305"/>
    </source>
</evidence>
<dbReference type="HAMAP" id="MF_00595">
    <property type="entry name" value="PEPcase_type1"/>
    <property type="match status" value="1"/>
</dbReference>
<dbReference type="GO" id="GO:0008964">
    <property type="term" value="F:phosphoenolpyruvate carboxylase activity"/>
    <property type="evidence" value="ECO:0007669"/>
    <property type="project" value="UniProtKB-UniRule"/>
</dbReference>
<dbReference type="PROSITE" id="PS00393">
    <property type="entry name" value="PEPCASE_2"/>
    <property type="match status" value="1"/>
</dbReference>
<accession>A0A3A3FIZ3</accession>
<evidence type="ECO:0000313" key="14">
    <source>
        <dbReference type="Proteomes" id="UP000265955"/>
    </source>
</evidence>
<dbReference type="Pfam" id="PF00311">
    <property type="entry name" value="PEPcase"/>
    <property type="match status" value="1"/>
</dbReference>
<dbReference type="GO" id="GO:0005829">
    <property type="term" value="C:cytosol"/>
    <property type="evidence" value="ECO:0007669"/>
    <property type="project" value="TreeGrafter"/>
</dbReference>
<dbReference type="GO" id="GO:0015977">
    <property type="term" value="P:carbon fixation"/>
    <property type="evidence" value="ECO:0007669"/>
    <property type="project" value="UniProtKB-UniRule"/>
</dbReference>
<dbReference type="InterPro" id="IPR015813">
    <property type="entry name" value="Pyrv/PenolPyrv_kinase-like_dom"/>
</dbReference>
<dbReference type="GO" id="GO:0000287">
    <property type="term" value="F:magnesium ion binding"/>
    <property type="evidence" value="ECO:0007669"/>
    <property type="project" value="UniProtKB-UniRule"/>
</dbReference>
<dbReference type="PANTHER" id="PTHR30523">
    <property type="entry name" value="PHOSPHOENOLPYRUVATE CARBOXYLASE"/>
    <property type="match status" value="1"/>
</dbReference>
<reference evidence="14" key="1">
    <citation type="submission" date="2018-09" db="EMBL/GenBank/DDBJ databases">
        <authorList>
            <person name="Zhu H."/>
        </authorList>
    </citation>
    <scope>NUCLEOTIDE SEQUENCE [LARGE SCALE GENOMIC DNA]</scope>
    <source>
        <strain evidence="14">K1R23-30</strain>
    </source>
</reference>
<dbReference type="NCBIfam" id="NF000584">
    <property type="entry name" value="PRK00009.1"/>
    <property type="match status" value="1"/>
</dbReference>
<evidence type="ECO:0000256" key="12">
    <source>
        <dbReference type="PROSITE-ProRule" id="PRU10112"/>
    </source>
</evidence>
<dbReference type="PROSITE" id="PS00781">
    <property type="entry name" value="PEPCASE_1"/>
    <property type="match status" value="1"/>
</dbReference>
<gene>
    <name evidence="10" type="primary">ppc</name>
    <name evidence="13" type="ORF">D3871_28360</name>
</gene>
<evidence type="ECO:0000256" key="7">
    <source>
        <dbReference type="ARBA" id="ARBA00023239"/>
    </source>
</evidence>
<evidence type="ECO:0000256" key="5">
    <source>
        <dbReference type="ARBA" id="ARBA00022419"/>
    </source>
</evidence>
<evidence type="ECO:0000256" key="2">
    <source>
        <dbReference type="ARBA" id="ARBA00003670"/>
    </source>
</evidence>
<evidence type="ECO:0000256" key="3">
    <source>
        <dbReference type="ARBA" id="ARBA00008346"/>
    </source>
</evidence>
<dbReference type="InterPro" id="IPR021135">
    <property type="entry name" value="PEP_COase"/>
</dbReference>
<evidence type="ECO:0000256" key="1">
    <source>
        <dbReference type="ARBA" id="ARBA00001946"/>
    </source>
</evidence>
<evidence type="ECO:0000256" key="6">
    <source>
        <dbReference type="ARBA" id="ARBA00022842"/>
    </source>
</evidence>
<dbReference type="RefSeq" id="WP_119772421.1">
    <property type="nucleotide sequence ID" value="NZ_QYUO01000003.1"/>
</dbReference>
<dbReference type="EC" id="4.1.1.31" evidence="4 10"/>
<keyword evidence="14" id="KW-1185">Reference proteome</keyword>
<protein>
    <recommendedName>
        <fullName evidence="5 10">Phosphoenolpyruvate carboxylase</fullName>
        <shortName evidence="10">PEPC</shortName>
        <shortName evidence="10">PEPCase</shortName>
        <ecNumber evidence="4 10">4.1.1.31</ecNumber>
    </recommendedName>
</protein>
<evidence type="ECO:0000313" key="13">
    <source>
        <dbReference type="EMBL" id="RJF92514.1"/>
    </source>
</evidence>
<keyword evidence="6 10" id="KW-0460">Magnesium</keyword>
<name>A0A3A3FIZ3_9BURK</name>
<dbReference type="Gene3D" id="1.20.1440.90">
    <property type="entry name" value="Phosphoenolpyruvate/pyruvate domain"/>
    <property type="match status" value="1"/>
</dbReference>
<dbReference type="PANTHER" id="PTHR30523:SF6">
    <property type="entry name" value="PHOSPHOENOLPYRUVATE CARBOXYLASE"/>
    <property type="match status" value="1"/>
</dbReference>
<proteinExistence type="inferred from homology"/>
<dbReference type="InterPro" id="IPR018129">
    <property type="entry name" value="PEP_COase_Lys_AS"/>
</dbReference>
<dbReference type="InterPro" id="IPR033129">
    <property type="entry name" value="PEPCASE_His_AS"/>
</dbReference>
<organism evidence="13 14">
    <name type="scientific">Noviherbaspirillum saxi</name>
    <dbReference type="NCBI Taxonomy" id="2320863"/>
    <lineage>
        <taxon>Bacteria</taxon>
        <taxon>Pseudomonadati</taxon>
        <taxon>Pseudomonadota</taxon>
        <taxon>Betaproteobacteria</taxon>
        <taxon>Burkholderiales</taxon>
        <taxon>Oxalobacteraceae</taxon>
        <taxon>Noviherbaspirillum</taxon>
    </lineage>
</organism>
<comment type="function">
    <text evidence="2 10">Forms oxaloacetate, a four-carbon dicarboxylic acid source for the tricarboxylic acid cycle.</text>
</comment>
<dbReference type="AlphaFoldDB" id="A0A3A3FIZ3"/>
<keyword evidence="7 10" id="KW-0456">Lyase</keyword>